<dbReference type="InterPro" id="IPR023828">
    <property type="entry name" value="Peptidase_S8_Ser-AS"/>
</dbReference>
<dbReference type="PROSITE" id="PS00136">
    <property type="entry name" value="SUBTILASE_ASP"/>
    <property type="match status" value="1"/>
</dbReference>
<dbReference type="InterPro" id="IPR000209">
    <property type="entry name" value="Peptidase_S8/S53_dom"/>
</dbReference>
<evidence type="ECO:0000256" key="5">
    <source>
        <dbReference type="PIRSR" id="PIRSR615500-1"/>
    </source>
</evidence>
<protein>
    <submittedName>
        <fullName evidence="10">Peptidase</fullName>
    </submittedName>
</protein>
<dbReference type="CDD" id="cd07487">
    <property type="entry name" value="Peptidases_S8_1"/>
    <property type="match status" value="1"/>
</dbReference>
<feature type="chain" id="PRO_5035253681" evidence="8">
    <location>
        <begin position="38"/>
        <end position="1350"/>
    </location>
</feature>
<evidence type="ECO:0000256" key="2">
    <source>
        <dbReference type="ARBA" id="ARBA00022670"/>
    </source>
</evidence>
<evidence type="ECO:0000313" key="11">
    <source>
        <dbReference type="Proteomes" id="UP000612899"/>
    </source>
</evidence>
<evidence type="ECO:0000256" key="7">
    <source>
        <dbReference type="RuleBase" id="RU003355"/>
    </source>
</evidence>
<keyword evidence="3 6" id="KW-0378">Hydrolase</keyword>
<dbReference type="InterPro" id="IPR023827">
    <property type="entry name" value="Peptidase_S8_Asp-AS"/>
</dbReference>
<evidence type="ECO:0000256" key="6">
    <source>
        <dbReference type="PROSITE-ProRule" id="PRU01240"/>
    </source>
</evidence>
<reference evidence="10" key="1">
    <citation type="submission" date="2021-01" db="EMBL/GenBank/DDBJ databases">
        <title>Whole genome shotgun sequence of Rhizocola hellebori NBRC 109834.</title>
        <authorList>
            <person name="Komaki H."/>
            <person name="Tamura T."/>
        </authorList>
    </citation>
    <scope>NUCLEOTIDE SEQUENCE</scope>
    <source>
        <strain evidence="10">NBRC 109834</strain>
    </source>
</reference>
<dbReference type="PRINTS" id="PR00723">
    <property type="entry name" value="SUBTILISIN"/>
</dbReference>
<dbReference type="InterPro" id="IPR036852">
    <property type="entry name" value="Peptidase_S8/S53_dom_sf"/>
</dbReference>
<evidence type="ECO:0000256" key="1">
    <source>
        <dbReference type="ARBA" id="ARBA00011073"/>
    </source>
</evidence>
<evidence type="ECO:0000256" key="3">
    <source>
        <dbReference type="ARBA" id="ARBA00022801"/>
    </source>
</evidence>
<dbReference type="InterPro" id="IPR051048">
    <property type="entry name" value="Peptidase_S8/S53_subtilisin"/>
</dbReference>
<comment type="similarity">
    <text evidence="1 6 7">Belongs to the peptidase S8 family.</text>
</comment>
<dbReference type="InterPro" id="IPR022398">
    <property type="entry name" value="Peptidase_S8_His-AS"/>
</dbReference>
<dbReference type="PROSITE" id="PS51892">
    <property type="entry name" value="SUBTILASE"/>
    <property type="match status" value="1"/>
</dbReference>
<dbReference type="SUPFAM" id="SSF52025">
    <property type="entry name" value="PA domain"/>
    <property type="match status" value="1"/>
</dbReference>
<comment type="caution">
    <text evidence="10">The sequence shown here is derived from an EMBL/GenBank/DDBJ whole genome shotgun (WGS) entry which is preliminary data.</text>
</comment>
<dbReference type="PROSITE" id="PS00138">
    <property type="entry name" value="SUBTILASE_SER"/>
    <property type="match status" value="1"/>
</dbReference>
<accession>A0A8J3Q3V2</accession>
<dbReference type="PANTHER" id="PTHR43399:SF4">
    <property type="entry name" value="CELL WALL-ASSOCIATED PROTEASE"/>
    <property type="match status" value="1"/>
</dbReference>
<dbReference type="Gene3D" id="3.40.50.200">
    <property type="entry name" value="Peptidase S8/S53 domain"/>
    <property type="match status" value="1"/>
</dbReference>
<proteinExistence type="inferred from homology"/>
<gene>
    <name evidence="10" type="ORF">Rhe02_08170</name>
</gene>
<dbReference type="EMBL" id="BONY01000004">
    <property type="protein sequence ID" value="GIH02750.1"/>
    <property type="molecule type" value="Genomic_DNA"/>
</dbReference>
<feature type="active site" description="Charge relay system" evidence="5 6">
    <location>
        <position position="290"/>
    </location>
</feature>
<name>A0A8J3Q3V2_9ACTN</name>
<evidence type="ECO:0000313" key="10">
    <source>
        <dbReference type="EMBL" id="GIH02750.1"/>
    </source>
</evidence>
<dbReference type="Gene3D" id="3.50.30.30">
    <property type="match status" value="1"/>
</dbReference>
<feature type="signal peptide" evidence="8">
    <location>
        <begin position="1"/>
        <end position="37"/>
    </location>
</feature>
<dbReference type="Pfam" id="PF00082">
    <property type="entry name" value="Peptidase_S8"/>
    <property type="match status" value="1"/>
</dbReference>
<keyword evidence="11" id="KW-1185">Reference proteome</keyword>
<feature type="domain" description="Peptidase S8/S53" evidence="9">
    <location>
        <begin position="248"/>
        <end position="513"/>
    </location>
</feature>
<dbReference type="SUPFAM" id="SSF52743">
    <property type="entry name" value="Subtilisin-like"/>
    <property type="match status" value="1"/>
</dbReference>
<dbReference type="GO" id="GO:0006508">
    <property type="term" value="P:proteolysis"/>
    <property type="evidence" value="ECO:0007669"/>
    <property type="project" value="UniProtKB-KW"/>
</dbReference>
<dbReference type="Proteomes" id="UP000612899">
    <property type="component" value="Unassembled WGS sequence"/>
</dbReference>
<keyword evidence="8" id="KW-0732">Signal</keyword>
<evidence type="ECO:0000256" key="8">
    <source>
        <dbReference type="SAM" id="SignalP"/>
    </source>
</evidence>
<evidence type="ECO:0000259" key="9">
    <source>
        <dbReference type="Pfam" id="PF00082"/>
    </source>
</evidence>
<feature type="active site" description="Charge relay system" evidence="5 6">
    <location>
        <position position="467"/>
    </location>
</feature>
<keyword evidence="2 6" id="KW-0645">Protease</keyword>
<dbReference type="PANTHER" id="PTHR43399">
    <property type="entry name" value="SUBTILISIN-RELATED"/>
    <property type="match status" value="1"/>
</dbReference>
<evidence type="ECO:0000256" key="4">
    <source>
        <dbReference type="ARBA" id="ARBA00022825"/>
    </source>
</evidence>
<sequence length="1350" mass="142598">MLIPKRRAATPDRPRAPLRTLAAMLAIVLALTGPAVAEPEAAQAGQTTAQATQTAAQAIIRTSIAPGSYAITLITGDKATLSVGIDRRIQVKLEPAVRADGSIPSITWYSTGEGIHAIPADVQERIDDGELDEKLFDLQYLVENKYHNEGALPLIVEYRGAVKPLAAAATTTPLRSVKAAATVTVDKGRAKEFWNGLAKKSTARVAAAEAPLAEGVKKIWLDRVAKVVLDQSVPQINAPQAWQAGYTGAGAKVAILDSGIDATHPDLAGKVIASRSFVDGVAEAIDDHGHGTHVASTIAGTGAASTGRYKGVAPDASLIIGKVCDSGGSCRDSDIIAGMEWAAIEQGADVISLSLGGCCSDGTDPMSQVVNTLTAQTGALFVIAAGNDGSGPGTIGAPGAADAALTVGAVSKTDQLAGFSSRGPRSGDSAIKPEITAPGVDIVAARAAGTSMGTPVGASYTTASGTSMATPHVSGAAALLVQQHPEWTGPQLKAALMSTARDGGYTVYEQGAGRVDAGRASRQQVLVTTPIADFGLLAVPGDGTMARTLTYSNPTSAPVTLDLTPSIRKADGTAVPAGTLTVDSQSVTIPAGATASIGATLTHNGLAAGLYTGSVVATNAAADLRLTIPVGLTIGDFKHRLRVTAVSRTCENGVLCIPGESAFWFNQMFVYRLGDADAKTGIRQAQPTRIALRPVTFPGESMVFEGEVAAGNYMIHWQPTWIASDDNQWQHPEIFAPEVLVTGPTDLSLDSNQAIKNEFKAPKPIGANRSAARLTTRLMGDGSIGAVTGTVYAYGDGNMWSLPSAPVKDGTVLTAFNGAFTAPDITMKVEGRGSFALNPLYPGMYPEGHQHFATPVRFPQGSRTLELVDVAYATAADTAKARLTGKLALMRIDPSCVLPPETLQRLKDAGAAGVVLNSDLCGVPIYMIPMPANADKPQIPYVTIGTAEAKRLTALLSSGPVRISLTSTPVSPYSFYLTDFTRGKAIPAKPVLRFEAKDLTTIEARYHSGRAASVNRVQFVWHSGEPMQINQTNEFNVPSTMTEYWSVDPQAEVWREVFGGDISTLVNRADVFTKPRRTTEDWNVEPIVPGAALRGVPRPDICAGCRDGDLFWPQMYWTGGDPAFTGGVVAYEFLLSPPPDMWKGLKLSRDGTEIPMTPYQGFLPAYRLPPDSGRYRLEMDASFYRNGTKTVWDFRSEGTANTDTVSGEYRCVRQDSPAGDYQGCRAEPLIFLNYDLGLSLGNTTPAPGAQLFEVTAYRQPSANASRIQGVKVWVSYDSGTKWIQALVVPKGDGKYAVAVLHPSAKHRASDTVSIKAEAWDADGNRVEQVIPRAFQLSERTSPRHRGGFVE</sequence>
<feature type="active site" description="Charge relay system" evidence="5 6">
    <location>
        <position position="257"/>
    </location>
</feature>
<dbReference type="GO" id="GO:0004252">
    <property type="term" value="F:serine-type endopeptidase activity"/>
    <property type="evidence" value="ECO:0007669"/>
    <property type="project" value="UniProtKB-UniRule"/>
</dbReference>
<dbReference type="InterPro" id="IPR015500">
    <property type="entry name" value="Peptidase_S8_subtilisin-rel"/>
</dbReference>
<dbReference type="PROSITE" id="PS00137">
    <property type="entry name" value="SUBTILASE_HIS"/>
    <property type="match status" value="1"/>
</dbReference>
<dbReference type="InterPro" id="IPR046450">
    <property type="entry name" value="PA_dom_sf"/>
</dbReference>
<organism evidence="10 11">
    <name type="scientific">Rhizocola hellebori</name>
    <dbReference type="NCBI Taxonomy" id="1392758"/>
    <lineage>
        <taxon>Bacteria</taxon>
        <taxon>Bacillati</taxon>
        <taxon>Actinomycetota</taxon>
        <taxon>Actinomycetes</taxon>
        <taxon>Micromonosporales</taxon>
        <taxon>Micromonosporaceae</taxon>
        <taxon>Rhizocola</taxon>
    </lineage>
</organism>
<keyword evidence="4 6" id="KW-0720">Serine protease</keyword>